<dbReference type="InterPro" id="IPR007165">
    <property type="entry name" value="Phage_holin_4_2"/>
</dbReference>
<dbReference type="Proteomes" id="UP000177614">
    <property type="component" value="Unassembled WGS sequence"/>
</dbReference>
<keyword evidence="1" id="KW-0472">Membrane</keyword>
<evidence type="ECO:0000313" key="3">
    <source>
        <dbReference type="Proteomes" id="UP000177614"/>
    </source>
</evidence>
<protein>
    <recommendedName>
        <fullName evidence="4">Phage holin family protein</fullName>
    </recommendedName>
</protein>
<dbReference type="PANTHER" id="PTHR37309:SF1">
    <property type="entry name" value="SLR0284 PROTEIN"/>
    <property type="match status" value="1"/>
</dbReference>
<accession>A0A1F4XLM4</accession>
<dbReference type="STRING" id="1817814.A2V81_01380"/>
<keyword evidence="1" id="KW-1133">Transmembrane helix</keyword>
<name>A0A1F4XLM4_9BACT</name>
<evidence type="ECO:0008006" key="4">
    <source>
        <dbReference type="Google" id="ProtNLM"/>
    </source>
</evidence>
<sequence>MVLITRIHFATPGLSVRDQIRIILLAGLILGLVNVIVKPILKLLSLPLIILTAGLFLIVINIFVLMLVTWLVPEIVIPDIMSYVLAAILLGILNTIENLFFV</sequence>
<evidence type="ECO:0000313" key="2">
    <source>
        <dbReference type="EMBL" id="OGC82595.1"/>
    </source>
</evidence>
<comment type="caution">
    <text evidence="2">The sequence shown here is derived from an EMBL/GenBank/DDBJ whole genome shotgun (WGS) entry which is preliminary data.</text>
</comment>
<feature type="transmembrane region" description="Helical" evidence="1">
    <location>
        <begin position="20"/>
        <end position="37"/>
    </location>
</feature>
<dbReference type="AlphaFoldDB" id="A0A1F4XLM4"/>
<feature type="transmembrane region" description="Helical" evidence="1">
    <location>
        <begin position="80"/>
        <end position="101"/>
    </location>
</feature>
<proteinExistence type="predicted"/>
<evidence type="ECO:0000256" key="1">
    <source>
        <dbReference type="SAM" id="Phobius"/>
    </source>
</evidence>
<reference evidence="2 3" key="1">
    <citation type="journal article" date="2016" name="Nat. Commun.">
        <title>Thousands of microbial genomes shed light on interconnected biogeochemical processes in an aquifer system.</title>
        <authorList>
            <person name="Anantharaman K."/>
            <person name="Brown C.T."/>
            <person name="Hug L.A."/>
            <person name="Sharon I."/>
            <person name="Castelle C.J."/>
            <person name="Probst A.J."/>
            <person name="Thomas B.C."/>
            <person name="Singh A."/>
            <person name="Wilkins M.J."/>
            <person name="Karaoz U."/>
            <person name="Brodie E.L."/>
            <person name="Williams K.H."/>
            <person name="Hubbard S.S."/>
            <person name="Banfield J.F."/>
        </authorList>
    </citation>
    <scope>NUCLEOTIDE SEQUENCE [LARGE SCALE GENOMIC DNA]</scope>
</reference>
<keyword evidence="1" id="KW-0812">Transmembrane</keyword>
<dbReference type="EMBL" id="MEWR01000004">
    <property type="protein sequence ID" value="OGC82595.1"/>
    <property type="molecule type" value="Genomic_DNA"/>
</dbReference>
<dbReference type="Pfam" id="PF04020">
    <property type="entry name" value="Phage_holin_4_2"/>
    <property type="match status" value="1"/>
</dbReference>
<organism evidence="2 3">
    <name type="scientific">Candidatus Abawacabacteria bacterium RBG_16_42_10</name>
    <dbReference type="NCBI Taxonomy" id="1817814"/>
    <lineage>
        <taxon>Bacteria</taxon>
        <taxon>Candidatus Abawacaibacteriota</taxon>
    </lineage>
</organism>
<feature type="transmembrane region" description="Helical" evidence="1">
    <location>
        <begin position="44"/>
        <end position="68"/>
    </location>
</feature>
<gene>
    <name evidence="2" type="ORF">A2V81_01380</name>
</gene>
<dbReference type="PANTHER" id="PTHR37309">
    <property type="entry name" value="SLR0284 PROTEIN"/>
    <property type="match status" value="1"/>
</dbReference>